<reference evidence="1" key="1">
    <citation type="submission" date="2014-09" db="EMBL/GenBank/DDBJ databases">
        <authorList>
            <person name="Magalhaes I.L.F."/>
            <person name="Oliveira U."/>
            <person name="Santos F.R."/>
            <person name="Vidigal T.H.D.A."/>
            <person name="Brescovit A.D."/>
            <person name="Santos A.J."/>
        </authorList>
    </citation>
    <scope>NUCLEOTIDE SEQUENCE</scope>
    <source>
        <tissue evidence="1">Shoot tissue taken approximately 20 cm above the soil surface</tissue>
    </source>
</reference>
<proteinExistence type="predicted"/>
<accession>A0A0A9C2U6</accession>
<dbReference type="AlphaFoldDB" id="A0A0A9C2U6"/>
<sequence>MFYVLINLAVEQCAYGFLCSREVLFLLILSENQLSPVVLLLEGSVVSSAHQHM</sequence>
<organism evidence="1">
    <name type="scientific">Arundo donax</name>
    <name type="common">Giant reed</name>
    <name type="synonym">Donax arundinaceus</name>
    <dbReference type="NCBI Taxonomy" id="35708"/>
    <lineage>
        <taxon>Eukaryota</taxon>
        <taxon>Viridiplantae</taxon>
        <taxon>Streptophyta</taxon>
        <taxon>Embryophyta</taxon>
        <taxon>Tracheophyta</taxon>
        <taxon>Spermatophyta</taxon>
        <taxon>Magnoliopsida</taxon>
        <taxon>Liliopsida</taxon>
        <taxon>Poales</taxon>
        <taxon>Poaceae</taxon>
        <taxon>PACMAD clade</taxon>
        <taxon>Arundinoideae</taxon>
        <taxon>Arundineae</taxon>
        <taxon>Arundo</taxon>
    </lineage>
</organism>
<reference evidence="1" key="2">
    <citation type="journal article" date="2015" name="Data Brief">
        <title>Shoot transcriptome of the giant reed, Arundo donax.</title>
        <authorList>
            <person name="Barrero R.A."/>
            <person name="Guerrero F.D."/>
            <person name="Moolhuijzen P."/>
            <person name="Goolsby J.A."/>
            <person name="Tidwell J."/>
            <person name="Bellgard S.E."/>
            <person name="Bellgard M.I."/>
        </authorList>
    </citation>
    <scope>NUCLEOTIDE SEQUENCE</scope>
    <source>
        <tissue evidence="1">Shoot tissue taken approximately 20 cm above the soil surface</tissue>
    </source>
</reference>
<name>A0A0A9C2U6_ARUDO</name>
<protein>
    <submittedName>
        <fullName evidence="1">Uncharacterized protein</fullName>
    </submittedName>
</protein>
<dbReference type="EMBL" id="GBRH01230210">
    <property type="protein sequence ID" value="JAD67685.1"/>
    <property type="molecule type" value="Transcribed_RNA"/>
</dbReference>
<evidence type="ECO:0000313" key="1">
    <source>
        <dbReference type="EMBL" id="JAD67685.1"/>
    </source>
</evidence>